<dbReference type="InParanoid" id="A0A0V1BK43"/>
<sequence>MILQNFGGKNSVDAPNGPRYACKCTGNGSTERSETTPAAACNTTQRLLLPTFPTQLVRQANG</sequence>
<keyword evidence="2" id="KW-1185">Reference proteome</keyword>
<dbReference type="EMBL" id="JYDH01000032">
    <property type="protein sequence ID" value="KRY37588.1"/>
    <property type="molecule type" value="Genomic_DNA"/>
</dbReference>
<evidence type="ECO:0000313" key="1">
    <source>
        <dbReference type="EMBL" id="KRY37588.1"/>
    </source>
</evidence>
<proteinExistence type="predicted"/>
<accession>A0A0V1BK43</accession>
<comment type="caution">
    <text evidence="1">The sequence shown here is derived from an EMBL/GenBank/DDBJ whole genome shotgun (WGS) entry which is preliminary data.</text>
</comment>
<organism evidence="1 2">
    <name type="scientific">Trichinella spiralis</name>
    <name type="common">Trichina worm</name>
    <dbReference type="NCBI Taxonomy" id="6334"/>
    <lineage>
        <taxon>Eukaryota</taxon>
        <taxon>Metazoa</taxon>
        <taxon>Ecdysozoa</taxon>
        <taxon>Nematoda</taxon>
        <taxon>Enoplea</taxon>
        <taxon>Dorylaimia</taxon>
        <taxon>Trichinellida</taxon>
        <taxon>Trichinellidae</taxon>
        <taxon>Trichinella</taxon>
    </lineage>
</organism>
<protein>
    <submittedName>
        <fullName evidence="1">Uncharacterized protein</fullName>
    </submittedName>
</protein>
<name>A0A0V1BK43_TRISP</name>
<dbReference type="Proteomes" id="UP000054776">
    <property type="component" value="Unassembled WGS sequence"/>
</dbReference>
<dbReference type="AlphaFoldDB" id="A0A0V1BK43"/>
<reference evidence="1 2" key="1">
    <citation type="submission" date="2015-01" db="EMBL/GenBank/DDBJ databases">
        <title>Evolution of Trichinella species and genotypes.</title>
        <authorList>
            <person name="Korhonen P.K."/>
            <person name="Edoardo P."/>
            <person name="Giuseppe L.R."/>
            <person name="Gasser R.B."/>
        </authorList>
    </citation>
    <scope>NUCLEOTIDE SEQUENCE [LARGE SCALE GENOMIC DNA]</scope>
    <source>
        <strain evidence="1">ISS3</strain>
    </source>
</reference>
<gene>
    <name evidence="1" type="ORF">T01_5188</name>
</gene>
<evidence type="ECO:0000313" key="2">
    <source>
        <dbReference type="Proteomes" id="UP000054776"/>
    </source>
</evidence>